<proteinExistence type="predicted"/>
<sequence>MWEACDVLKPIDLPPDLDKPDAMFTKFKSSLKVHKTRHSTGSFTITEHVCHACGQTVAQSNDNTEDFAARPYEVYEKRERRSWRSSGFSDSGYGSFNSSQDFDPLIRLGATQQPEPHTQEFPRHPTHTPGNYLDDDELEDLSASERVTDPAGFETPEYMYEFSSSPPSFNRESETGKSQSRYARLNELPVASPGTLPSQHAALEAEIGQDEIRCHRKRSTLQSLESLLVGPSSLGRLVSRRMRID</sequence>
<protein>
    <submittedName>
        <fullName evidence="2">Uncharacterized protein</fullName>
    </submittedName>
</protein>
<evidence type="ECO:0000313" key="3">
    <source>
        <dbReference type="Proteomes" id="UP001320245"/>
    </source>
</evidence>
<feature type="region of interest" description="Disordered" evidence="1">
    <location>
        <begin position="115"/>
        <end position="136"/>
    </location>
</feature>
<dbReference type="EMBL" id="JAJSPL020000061">
    <property type="protein sequence ID" value="KAK7730591.1"/>
    <property type="molecule type" value="Genomic_DNA"/>
</dbReference>
<reference evidence="2 3" key="1">
    <citation type="journal article" date="2023" name="PLoS ONE">
        <title>Cytospora paraplurivora sp. nov. isolated from orchards with fruit tree decline syndrome in Ontario, Canada.</title>
        <authorList>
            <person name="Ilyukhin E."/>
            <person name="Nguyen H.D.T."/>
            <person name="Castle A.J."/>
            <person name="Ellouze W."/>
        </authorList>
    </citation>
    <scope>NUCLEOTIDE SEQUENCE [LARGE SCALE GENOMIC DNA]</scope>
    <source>
        <strain evidence="2 3">FDS-564</strain>
    </source>
</reference>
<dbReference type="AlphaFoldDB" id="A0AAN9TZ51"/>
<evidence type="ECO:0000313" key="2">
    <source>
        <dbReference type="EMBL" id="KAK7730591.1"/>
    </source>
</evidence>
<dbReference type="Proteomes" id="UP001320245">
    <property type="component" value="Unassembled WGS sequence"/>
</dbReference>
<comment type="caution">
    <text evidence="2">The sequence shown here is derived from an EMBL/GenBank/DDBJ whole genome shotgun (WGS) entry which is preliminary data.</text>
</comment>
<accession>A0AAN9TZ51</accession>
<gene>
    <name evidence="2" type="ORF">SLS53_008981</name>
</gene>
<name>A0AAN9TZ51_9PEZI</name>
<evidence type="ECO:0000256" key="1">
    <source>
        <dbReference type="SAM" id="MobiDB-lite"/>
    </source>
</evidence>
<organism evidence="2 3">
    <name type="scientific">Cytospora paraplurivora</name>
    <dbReference type="NCBI Taxonomy" id="2898453"/>
    <lineage>
        <taxon>Eukaryota</taxon>
        <taxon>Fungi</taxon>
        <taxon>Dikarya</taxon>
        <taxon>Ascomycota</taxon>
        <taxon>Pezizomycotina</taxon>
        <taxon>Sordariomycetes</taxon>
        <taxon>Sordariomycetidae</taxon>
        <taxon>Diaporthales</taxon>
        <taxon>Cytosporaceae</taxon>
        <taxon>Cytospora</taxon>
    </lineage>
</organism>
<keyword evidence="3" id="KW-1185">Reference proteome</keyword>